<dbReference type="InterPro" id="IPR045864">
    <property type="entry name" value="aa-tRNA-synth_II/BPL/LPL"/>
</dbReference>
<dbReference type="FunFam" id="3.30.930.10:FF:000045">
    <property type="entry name" value="lipoyltransferase 1, mitochondrial"/>
    <property type="match status" value="1"/>
</dbReference>
<evidence type="ECO:0000259" key="3">
    <source>
        <dbReference type="PROSITE" id="PS51733"/>
    </source>
</evidence>
<dbReference type="InterPro" id="IPR004143">
    <property type="entry name" value="BPL_LPL_catalytic"/>
</dbReference>
<dbReference type="GO" id="GO:0005739">
    <property type="term" value="C:mitochondrion"/>
    <property type="evidence" value="ECO:0007669"/>
    <property type="project" value="TreeGrafter"/>
</dbReference>
<evidence type="ECO:0000256" key="1">
    <source>
        <dbReference type="ARBA" id="ARBA00005085"/>
    </source>
</evidence>
<comment type="pathway">
    <text evidence="1">Protein modification; protein lipoylation via exogenous pathway; protein N(6)-(lipoyl)lysine from lipoate: step 2/2.</text>
</comment>
<organism evidence="4 5">
    <name type="scientific">Rhamnusium bicolor</name>
    <dbReference type="NCBI Taxonomy" id="1586634"/>
    <lineage>
        <taxon>Eukaryota</taxon>
        <taxon>Metazoa</taxon>
        <taxon>Ecdysozoa</taxon>
        <taxon>Arthropoda</taxon>
        <taxon>Hexapoda</taxon>
        <taxon>Insecta</taxon>
        <taxon>Pterygota</taxon>
        <taxon>Neoptera</taxon>
        <taxon>Endopterygota</taxon>
        <taxon>Coleoptera</taxon>
        <taxon>Polyphaga</taxon>
        <taxon>Cucujiformia</taxon>
        <taxon>Chrysomeloidea</taxon>
        <taxon>Cerambycidae</taxon>
        <taxon>Lepturinae</taxon>
        <taxon>Rhagiini</taxon>
        <taxon>Rhamnusium</taxon>
    </lineage>
</organism>
<dbReference type="SUPFAM" id="SSF55681">
    <property type="entry name" value="Class II aaRS and biotin synthetases"/>
    <property type="match status" value="1"/>
</dbReference>
<comment type="similarity">
    <text evidence="2">Belongs to the LplA family.</text>
</comment>
<dbReference type="PANTHER" id="PTHR12561">
    <property type="entry name" value="LIPOATE-PROTEIN LIGASE"/>
    <property type="match status" value="1"/>
</dbReference>
<dbReference type="GO" id="GO:0009249">
    <property type="term" value="P:protein lipoylation"/>
    <property type="evidence" value="ECO:0007669"/>
    <property type="project" value="InterPro"/>
</dbReference>
<gene>
    <name evidence="4" type="ORF">NQ314_009125</name>
</gene>
<reference evidence="4" key="1">
    <citation type="journal article" date="2023" name="Insect Mol. Biol.">
        <title>Genome sequencing provides insights into the evolution of gene families encoding plant cell wall-degrading enzymes in longhorned beetles.</title>
        <authorList>
            <person name="Shin N.R."/>
            <person name="Okamura Y."/>
            <person name="Kirsch R."/>
            <person name="Pauchet Y."/>
        </authorList>
    </citation>
    <scope>NUCLEOTIDE SEQUENCE</scope>
    <source>
        <strain evidence="4">RBIC_L_NR</strain>
    </source>
</reference>
<protein>
    <recommendedName>
        <fullName evidence="3">BPL/LPL catalytic domain-containing protein</fullName>
    </recommendedName>
</protein>
<feature type="domain" description="BPL/LPL catalytic" evidence="3">
    <location>
        <begin position="60"/>
        <end position="247"/>
    </location>
</feature>
<evidence type="ECO:0000313" key="5">
    <source>
        <dbReference type="Proteomes" id="UP001162156"/>
    </source>
</evidence>
<comment type="caution">
    <text evidence="4">The sequence shown here is derived from an EMBL/GenBank/DDBJ whole genome shotgun (WGS) entry which is preliminary data.</text>
</comment>
<proteinExistence type="inferred from homology"/>
<dbReference type="PANTHER" id="PTHR12561:SF3">
    <property type="entry name" value="LIPOYLTRANSFERASE 1, MITOCHONDRIAL"/>
    <property type="match status" value="1"/>
</dbReference>
<dbReference type="Proteomes" id="UP001162156">
    <property type="component" value="Unassembled WGS sequence"/>
</dbReference>
<name>A0AAV8Y4X0_9CUCU</name>
<evidence type="ECO:0000313" key="4">
    <source>
        <dbReference type="EMBL" id="KAJ8945600.1"/>
    </source>
</evidence>
<dbReference type="AlphaFoldDB" id="A0AAV8Y4X0"/>
<dbReference type="GO" id="GO:0017118">
    <property type="term" value="F:lipoyltransferase activity"/>
    <property type="evidence" value="ECO:0007669"/>
    <property type="project" value="TreeGrafter"/>
</dbReference>
<dbReference type="InterPro" id="IPR004562">
    <property type="entry name" value="LipoylTrfase_LipoateP_Ligase"/>
</dbReference>
<dbReference type="PROSITE" id="PS51733">
    <property type="entry name" value="BPL_LPL_CATALYTIC"/>
    <property type="match status" value="1"/>
</dbReference>
<evidence type="ECO:0000256" key="2">
    <source>
        <dbReference type="ARBA" id="ARBA00008242"/>
    </source>
</evidence>
<sequence>MALVQRTYTKISSFITRINIRSYSKSVAERDIKKSVFISQSKDIYTNLALEDWMYHNLDFKDQHILMLWQNDPCVVIGRHQNPWLEANFMELPNITEQGVKLARRNSGGGTVFHDQGNLNLTFFTPREHYNRKYNLEIITRSLFREFGLKVDISSREDLTVRDYKVSGTASKLGRPNAYHHCTLLVNANKVDLSLALQKPEVDIQTNATKSIKSKIINLCEENPDISVTKLIKAVGWEYMRTPALSLMDGGMELANQQKGFQLVNPTNLWFPGLDEIRDQYVSWDWCFGKTPKFNISKSFAVPESLVDSFGAPGNVKVTMTVEHGRINDVTLFVPPSLYSSGFAGEADVVTSLIGQKFSEEALDGLEGLLSSLVNDKDRFVTECLKQVMTSV</sequence>
<accession>A0AAV8Y4X0</accession>
<dbReference type="EMBL" id="JANEYF010002501">
    <property type="protein sequence ID" value="KAJ8945600.1"/>
    <property type="molecule type" value="Genomic_DNA"/>
</dbReference>
<dbReference type="Pfam" id="PF21948">
    <property type="entry name" value="LplA-B_cat"/>
    <property type="match status" value="1"/>
</dbReference>
<keyword evidence="5" id="KW-1185">Reference proteome</keyword>
<dbReference type="CDD" id="cd16443">
    <property type="entry name" value="LplA"/>
    <property type="match status" value="1"/>
</dbReference>
<dbReference type="Gene3D" id="3.30.390.50">
    <property type="entry name" value="CO dehydrogenase flavoprotein, C-terminal domain"/>
    <property type="match status" value="1"/>
</dbReference>
<dbReference type="Gene3D" id="3.30.930.10">
    <property type="entry name" value="Bira Bifunctional Protein, Domain 2"/>
    <property type="match status" value="1"/>
</dbReference>